<evidence type="ECO:0000256" key="1">
    <source>
        <dbReference type="SAM" id="Phobius"/>
    </source>
</evidence>
<accession>A0ABU6KEQ8</accession>
<keyword evidence="1" id="KW-0472">Membrane</keyword>
<name>A0ABU6KEQ8_9BACI</name>
<keyword evidence="3" id="KW-1185">Reference proteome</keyword>
<protein>
    <recommendedName>
        <fullName evidence="4">DUF4064 domain-containing protein</fullName>
    </recommendedName>
</protein>
<proteinExistence type="predicted"/>
<comment type="caution">
    <text evidence="2">The sequence shown here is derived from an EMBL/GenBank/DDBJ whole genome shotgun (WGS) entry which is preliminary data.</text>
</comment>
<keyword evidence="1" id="KW-0812">Transmembrane</keyword>
<feature type="transmembrane region" description="Helical" evidence="1">
    <location>
        <begin position="55"/>
        <end position="88"/>
    </location>
</feature>
<evidence type="ECO:0000313" key="2">
    <source>
        <dbReference type="EMBL" id="MEC5423808.1"/>
    </source>
</evidence>
<dbReference type="EMBL" id="JARZFX010000003">
    <property type="protein sequence ID" value="MEC5423808.1"/>
    <property type="molecule type" value="Genomic_DNA"/>
</dbReference>
<dbReference type="Proteomes" id="UP001335737">
    <property type="component" value="Unassembled WGS sequence"/>
</dbReference>
<dbReference type="RefSeq" id="WP_327607409.1">
    <property type="nucleotide sequence ID" value="NZ_JARZFX010000003.1"/>
</dbReference>
<evidence type="ECO:0008006" key="4">
    <source>
        <dbReference type="Google" id="ProtNLM"/>
    </source>
</evidence>
<gene>
    <name evidence="2" type="ORF">QGM71_09925</name>
</gene>
<evidence type="ECO:0000313" key="3">
    <source>
        <dbReference type="Proteomes" id="UP001335737"/>
    </source>
</evidence>
<reference evidence="2 3" key="1">
    <citation type="journal article" date="2024" name="Int. J. Syst. Evol. Microbiol.">
        <title>Virgibacillus tibetensis sp. nov., isolated from salt lake on the Tibetan Plateau of China.</title>
        <authorList>
            <person name="Phurbu D."/>
            <person name="Liu Z.-X."/>
            <person name="Wang R."/>
            <person name="Zheng Y.-Y."/>
            <person name="Liu H.-C."/>
            <person name="Zhou Y.-G."/>
            <person name="Yu Y.-J."/>
            <person name="Li A.-H."/>
        </authorList>
    </citation>
    <scope>NUCLEOTIDE SEQUENCE [LARGE SCALE GENOMIC DNA]</scope>
    <source>
        <strain evidence="2 3">C22-A2</strain>
    </source>
</reference>
<organism evidence="2 3">
    <name type="scientific">Virgibacillus tibetensis</name>
    <dbReference type="NCBI Taxonomy" id="3042313"/>
    <lineage>
        <taxon>Bacteria</taxon>
        <taxon>Bacillati</taxon>
        <taxon>Bacillota</taxon>
        <taxon>Bacilli</taxon>
        <taxon>Bacillales</taxon>
        <taxon>Bacillaceae</taxon>
        <taxon>Virgibacillus</taxon>
    </lineage>
</organism>
<keyword evidence="1" id="KW-1133">Transmembrane helix</keyword>
<feature type="transmembrane region" description="Helical" evidence="1">
    <location>
        <begin position="30"/>
        <end position="48"/>
    </location>
</feature>
<sequence length="94" mass="9949">MAILGGVLGVVLSLLAQLFALIDDSYTFGNIGFLGIFSGVLGIIAGFQINKNTSFALIGLGIAILLGTIALSFLYFIPTVLMAIPFVYTFNNEK</sequence>